<dbReference type="EMBL" id="PKTG01000146">
    <property type="protein sequence ID" value="PLX15174.1"/>
    <property type="molecule type" value="Genomic_DNA"/>
</dbReference>
<dbReference type="InterPro" id="IPR005077">
    <property type="entry name" value="Peptidase_C11"/>
</dbReference>
<proteinExistence type="predicted"/>
<evidence type="ECO:0000256" key="1">
    <source>
        <dbReference type="SAM" id="SignalP"/>
    </source>
</evidence>
<organism evidence="2 3">
    <name type="scientific">Muiribacterium halophilum</name>
    <dbReference type="NCBI Taxonomy" id="2053465"/>
    <lineage>
        <taxon>Bacteria</taxon>
        <taxon>Candidatus Muiribacteriota</taxon>
        <taxon>Candidatus Muiribacteriia</taxon>
        <taxon>Candidatus Muiribacteriales</taxon>
        <taxon>Candidatus Muiribacteriaceae</taxon>
        <taxon>Candidatus Muiribacterium</taxon>
    </lineage>
</organism>
<evidence type="ECO:0008006" key="4">
    <source>
        <dbReference type="Google" id="ProtNLM"/>
    </source>
</evidence>
<comment type="caution">
    <text evidence="2">The sequence shown here is derived from an EMBL/GenBank/DDBJ whole genome shotgun (WGS) entry which is preliminary data.</text>
</comment>
<evidence type="ECO:0000313" key="2">
    <source>
        <dbReference type="EMBL" id="PLX15174.1"/>
    </source>
</evidence>
<accession>A0A2N5Z990</accession>
<gene>
    <name evidence="2" type="ORF">C0601_13670</name>
</gene>
<dbReference type="Proteomes" id="UP000234857">
    <property type="component" value="Unassembled WGS sequence"/>
</dbReference>
<dbReference type="Pfam" id="PF03415">
    <property type="entry name" value="Peptidase_C11"/>
    <property type="match status" value="1"/>
</dbReference>
<keyword evidence="1" id="KW-0732">Signal</keyword>
<feature type="signal peptide" evidence="1">
    <location>
        <begin position="1"/>
        <end position="19"/>
    </location>
</feature>
<name>A0A2N5Z990_MUIH1</name>
<protein>
    <recommendedName>
        <fullName evidence="4">Clostripain</fullName>
    </recommendedName>
</protein>
<dbReference type="PANTHER" id="PTHR37835">
    <property type="entry name" value="ALPHA-CLOSTRIPAIN"/>
    <property type="match status" value="1"/>
</dbReference>
<dbReference type="Gene3D" id="3.40.50.11970">
    <property type="match status" value="1"/>
</dbReference>
<reference evidence="2 3" key="1">
    <citation type="submission" date="2017-11" db="EMBL/GenBank/DDBJ databases">
        <title>Genome-resolved metagenomics identifies genetic mobility, metabolic interactions, and unexpected diversity in perchlorate-reducing communities.</title>
        <authorList>
            <person name="Barnum T.P."/>
            <person name="Figueroa I.A."/>
            <person name="Carlstrom C.I."/>
            <person name="Lucas L.N."/>
            <person name="Engelbrektson A.L."/>
            <person name="Coates J.D."/>
        </authorList>
    </citation>
    <scope>NUCLEOTIDE SEQUENCE [LARGE SCALE GENOMIC DNA]</scope>
    <source>
        <strain evidence="2">BM706</strain>
    </source>
</reference>
<evidence type="ECO:0000313" key="3">
    <source>
        <dbReference type="Proteomes" id="UP000234857"/>
    </source>
</evidence>
<sequence>MKKNIIIAMMLIIALSVFAADKAEWTIMVYISGDNNLDSALFSDVNEMEMIGSVHGKLNIIALFDRWSGEWVYGQEGVQKNSKENSGMRIYYIQKDDNTRALSSKNITKEMGFEVGMFDAGKPENLEKFIKAVVKKYPAKNYHLDIGTHGAGVKGVIVDDNAGVQGQNRIMSIPKLKETIGKVFANVVNKIAEKNNENIKLNVLSFDACLMSMYEVYYEMAKNNIGFSIGSEETIPGVGFSYNKVFGYLKDKVNRETGIAEDGSNYTKKIVDYYYDDHSGSGEKANLASIKLLSTILDKANEQVAKVFEKLNEALEADNSKDIIKEFHKTLYNTSYMTDEDFVDLVDLLRMIKDNETLAAVVGEEEITKAIMYLKQNVVAHKSMGPSAWADRVHGYSIYMPMYFRAERDGVMHSNGALKMKNTLRGFEYINTDMGRQMAAFQEKYFKIMSDMTDEEYGNIMN</sequence>
<feature type="chain" id="PRO_5014827491" description="Clostripain" evidence="1">
    <location>
        <begin position="20"/>
        <end position="462"/>
    </location>
</feature>
<dbReference type="AlphaFoldDB" id="A0A2N5Z990"/>
<dbReference type="PANTHER" id="PTHR37835:SF1">
    <property type="entry name" value="ALPHA-CLOSTRIPAIN"/>
    <property type="match status" value="1"/>
</dbReference>